<reference evidence="1 2" key="1">
    <citation type="submission" date="2014-06" db="EMBL/GenBank/DDBJ databases">
        <title>Evolutionary Origins and Diversification of the Mycorrhizal Mutualists.</title>
        <authorList>
            <consortium name="DOE Joint Genome Institute"/>
            <consortium name="Mycorrhizal Genomics Consortium"/>
            <person name="Kohler A."/>
            <person name="Kuo A."/>
            <person name="Nagy L.G."/>
            <person name="Floudas D."/>
            <person name="Copeland A."/>
            <person name="Barry K.W."/>
            <person name="Cichocki N."/>
            <person name="Veneault-Fourrey C."/>
            <person name="LaButti K."/>
            <person name="Lindquist E.A."/>
            <person name="Lipzen A."/>
            <person name="Lundell T."/>
            <person name="Morin E."/>
            <person name="Murat C."/>
            <person name="Riley R."/>
            <person name="Ohm R."/>
            <person name="Sun H."/>
            <person name="Tunlid A."/>
            <person name="Henrissat B."/>
            <person name="Grigoriev I.V."/>
            <person name="Hibbett D.S."/>
            <person name="Martin F."/>
        </authorList>
    </citation>
    <scope>NUCLEOTIDE SEQUENCE [LARGE SCALE GENOMIC DNA]</scope>
    <source>
        <strain evidence="1 2">FD-325 SS-3</strain>
    </source>
</reference>
<gene>
    <name evidence="1" type="ORF">PLICRDRAFT_45759</name>
</gene>
<dbReference type="AlphaFoldDB" id="A0A0C9SRQ2"/>
<evidence type="ECO:0000313" key="1">
    <source>
        <dbReference type="EMBL" id="KII84917.1"/>
    </source>
</evidence>
<dbReference type="HOGENOM" id="CLU_2292871_0_0_1"/>
<organism evidence="1 2">
    <name type="scientific">Plicaturopsis crispa FD-325 SS-3</name>
    <dbReference type="NCBI Taxonomy" id="944288"/>
    <lineage>
        <taxon>Eukaryota</taxon>
        <taxon>Fungi</taxon>
        <taxon>Dikarya</taxon>
        <taxon>Basidiomycota</taxon>
        <taxon>Agaricomycotina</taxon>
        <taxon>Agaricomycetes</taxon>
        <taxon>Agaricomycetidae</taxon>
        <taxon>Amylocorticiales</taxon>
        <taxon>Amylocorticiaceae</taxon>
        <taxon>Plicatura</taxon>
        <taxon>Plicaturopsis crispa</taxon>
    </lineage>
</organism>
<name>A0A0C9SRQ2_PLICR</name>
<dbReference type="OrthoDB" id="21204at2759"/>
<evidence type="ECO:0000313" key="2">
    <source>
        <dbReference type="Proteomes" id="UP000053263"/>
    </source>
</evidence>
<keyword evidence="2" id="KW-1185">Reference proteome</keyword>
<proteinExistence type="predicted"/>
<dbReference type="Proteomes" id="UP000053263">
    <property type="component" value="Unassembled WGS sequence"/>
</dbReference>
<dbReference type="EMBL" id="KN832569">
    <property type="protein sequence ID" value="KII84917.1"/>
    <property type="molecule type" value="Genomic_DNA"/>
</dbReference>
<protein>
    <submittedName>
        <fullName evidence="1">Uncharacterized protein</fullName>
    </submittedName>
</protein>
<sequence length="101" mass="11746">MKSIDIRSQSAVKLIAEFLDMDADVPYEEGGRHVNAEHFAHEVYCYLRSPYRDLTVYDSVVQVCLCLHLNTPPFSCLHHTHRCYSPRMTHTLHFTQSSYTN</sequence>
<accession>A0A0C9SRQ2</accession>